<keyword evidence="1" id="KW-0812">Transmembrane</keyword>
<evidence type="ECO:0000256" key="1">
    <source>
        <dbReference type="SAM" id="Phobius"/>
    </source>
</evidence>
<protein>
    <submittedName>
        <fullName evidence="2">Flp family type IVb pilin</fullName>
    </submittedName>
</protein>
<dbReference type="Pfam" id="PF04964">
    <property type="entry name" value="Flp_Fap"/>
    <property type="match status" value="1"/>
</dbReference>
<evidence type="ECO:0000313" key="3">
    <source>
        <dbReference type="Proteomes" id="UP001597314"/>
    </source>
</evidence>
<keyword evidence="1" id="KW-1133">Transmembrane helix</keyword>
<name>A0ABW5ANX7_9BRAD</name>
<proteinExistence type="predicted"/>
<evidence type="ECO:0000313" key="2">
    <source>
        <dbReference type="EMBL" id="MFD2184663.1"/>
    </source>
</evidence>
<dbReference type="EMBL" id="JBHUIW010000032">
    <property type="protein sequence ID" value="MFD2184663.1"/>
    <property type="molecule type" value="Genomic_DNA"/>
</dbReference>
<sequence length="58" mass="6242">MRAFLKRFLHDERGATAIEYAIIAVGISVTVIAAVNAIGTGMKDRYETVSTKLSTVGQ</sequence>
<dbReference type="Proteomes" id="UP001597314">
    <property type="component" value="Unassembled WGS sequence"/>
</dbReference>
<organism evidence="2 3">
    <name type="scientific">Rhodoplanes azumiensis</name>
    <dbReference type="NCBI Taxonomy" id="1897628"/>
    <lineage>
        <taxon>Bacteria</taxon>
        <taxon>Pseudomonadati</taxon>
        <taxon>Pseudomonadota</taxon>
        <taxon>Alphaproteobacteria</taxon>
        <taxon>Hyphomicrobiales</taxon>
        <taxon>Nitrobacteraceae</taxon>
        <taxon>Rhodoplanes</taxon>
    </lineage>
</organism>
<dbReference type="RefSeq" id="WP_378479802.1">
    <property type="nucleotide sequence ID" value="NZ_JBHUIW010000032.1"/>
</dbReference>
<keyword evidence="3" id="KW-1185">Reference proteome</keyword>
<feature type="transmembrane region" description="Helical" evidence="1">
    <location>
        <begin position="20"/>
        <end position="38"/>
    </location>
</feature>
<dbReference type="InterPro" id="IPR007047">
    <property type="entry name" value="Flp_Fap"/>
</dbReference>
<comment type="caution">
    <text evidence="2">The sequence shown here is derived from an EMBL/GenBank/DDBJ whole genome shotgun (WGS) entry which is preliminary data.</text>
</comment>
<gene>
    <name evidence="2" type="ORF">ACFSOX_21125</name>
</gene>
<accession>A0ABW5ANX7</accession>
<keyword evidence="1" id="KW-0472">Membrane</keyword>
<reference evidence="3" key="1">
    <citation type="journal article" date="2019" name="Int. J. Syst. Evol. Microbiol.">
        <title>The Global Catalogue of Microorganisms (GCM) 10K type strain sequencing project: providing services to taxonomists for standard genome sequencing and annotation.</title>
        <authorList>
            <consortium name="The Broad Institute Genomics Platform"/>
            <consortium name="The Broad Institute Genome Sequencing Center for Infectious Disease"/>
            <person name="Wu L."/>
            <person name="Ma J."/>
        </authorList>
    </citation>
    <scope>NUCLEOTIDE SEQUENCE [LARGE SCALE GENOMIC DNA]</scope>
    <source>
        <strain evidence="3">CGMCC 1.6774</strain>
    </source>
</reference>